<dbReference type="Pfam" id="PF00881">
    <property type="entry name" value="Nitroreductase"/>
    <property type="match status" value="1"/>
</dbReference>
<dbReference type="InterPro" id="IPR029479">
    <property type="entry name" value="Nitroreductase"/>
</dbReference>
<proteinExistence type="inferred from homology"/>
<evidence type="ECO:0000256" key="5">
    <source>
        <dbReference type="ARBA" id="ARBA00023002"/>
    </source>
</evidence>
<dbReference type="PANTHER" id="PTHR43673">
    <property type="entry name" value="NAD(P)H NITROREDUCTASE YDGI-RELATED"/>
    <property type="match status" value="1"/>
</dbReference>
<comment type="similarity">
    <text evidence="2">Belongs to the nitroreductase family.</text>
</comment>
<keyword evidence="8" id="KW-1185">Reference proteome</keyword>
<keyword evidence="4" id="KW-0288">FMN</keyword>
<evidence type="ECO:0000256" key="4">
    <source>
        <dbReference type="ARBA" id="ARBA00022643"/>
    </source>
</evidence>
<dbReference type="CDD" id="cd02136">
    <property type="entry name" value="PnbA_NfnB-like"/>
    <property type="match status" value="1"/>
</dbReference>
<comment type="caution">
    <text evidence="7">The sequence shown here is derived from an EMBL/GenBank/DDBJ whole genome shotgun (WGS) entry which is preliminary data.</text>
</comment>
<name>A0ABS1JK10_9BURK</name>
<feature type="domain" description="Nitroreductase" evidence="6">
    <location>
        <begin position="30"/>
        <end position="221"/>
    </location>
</feature>
<sequence length="249" mass="27973">MSQGESRVDSTLSSKRPCSDAVRLSADQALRTRRSVRAFLPTPVPRTEVEELLALASRSPSGSNIQPWKVHVFSGALRQRITREIWAALDAGRAGEHKREWNYYPQQWREPYLGRRRKIGWDMYGLLGIPKGDFARTEAQRRQNYDFFGAPVGMMFTLDEDMEIGSWLDLGIFLGSLAVAARGHGLDTCPQAAFADFHRILRPLLGIPDNEIIICGMALGHADSDAPVNRLRTERAAPGQFARFEGFEE</sequence>
<protein>
    <submittedName>
        <fullName evidence="7">Nitroreductase</fullName>
    </submittedName>
</protein>
<evidence type="ECO:0000256" key="2">
    <source>
        <dbReference type="ARBA" id="ARBA00007118"/>
    </source>
</evidence>
<keyword evidence="5" id="KW-0560">Oxidoreductase</keyword>
<evidence type="ECO:0000256" key="1">
    <source>
        <dbReference type="ARBA" id="ARBA00001917"/>
    </source>
</evidence>
<reference evidence="7 8" key="1">
    <citation type="journal article" date="2017" name="Int. J. Syst. Evol. Microbiol.">
        <title>Ramlibacter alkalitolerans sp. nov., alkali-tolerant bacterium isolated from soil of ginseng.</title>
        <authorList>
            <person name="Lee D.H."/>
            <person name="Cha C.J."/>
        </authorList>
    </citation>
    <scope>NUCLEOTIDE SEQUENCE [LARGE SCALE GENOMIC DNA]</scope>
    <source>
        <strain evidence="7 8">KACC 19305</strain>
    </source>
</reference>
<dbReference type="Proteomes" id="UP000622707">
    <property type="component" value="Unassembled WGS sequence"/>
</dbReference>
<evidence type="ECO:0000313" key="8">
    <source>
        <dbReference type="Proteomes" id="UP000622707"/>
    </source>
</evidence>
<accession>A0ABS1JK10</accession>
<dbReference type="SUPFAM" id="SSF55469">
    <property type="entry name" value="FMN-dependent nitroreductase-like"/>
    <property type="match status" value="1"/>
</dbReference>
<evidence type="ECO:0000313" key="7">
    <source>
        <dbReference type="EMBL" id="MBL0424570.1"/>
    </source>
</evidence>
<dbReference type="InterPro" id="IPR000415">
    <property type="entry name" value="Nitroreductase-like"/>
</dbReference>
<keyword evidence="3" id="KW-0285">Flavoprotein</keyword>
<dbReference type="PANTHER" id="PTHR43673:SF2">
    <property type="entry name" value="NITROREDUCTASE"/>
    <property type="match status" value="1"/>
</dbReference>
<dbReference type="EMBL" id="JAEQND010000003">
    <property type="protein sequence ID" value="MBL0424570.1"/>
    <property type="molecule type" value="Genomic_DNA"/>
</dbReference>
<organism evidence="7 8">
    <name type="scientific">Ramlibacter alkalitolerans</name>
    <dbReference type="NCBI Taxonomy" id="2039631"/>
    <lineage>
        <taxon>Bacteria</taxon>
        <taxon>Pseudomonadati</taxon>
        <taxon>Pseudomonadota</taxon>
        <taxon>Betaproteobacteria</taxon>
        <taxon>Burkholderiales</taxon>
        <taxon>Comamonadaceae</taxon>
        <taxon>Ramlibacter</taxon>
    </lineage>
</organism>
<evidence type="ECO:0000256" key="3">
    <source>
        <dbReference type="ARBA" id="ARBA00022630"/>
    </source>
</evidence>
<comment type="cofactor">
    <cofactor evidence="1">
        <name>FMN</name>
        <dbReference type="ChEBI" id="CHEBI:58210"/>
    </cofactor>
</comment>
<evidence type="ECO:0000259" key="6">
    <source>
        <dbReference type="Pfam" id="PF00881"/>
    </source>
</evidence>
<gene>
    <name evidence="7" type="ORF">JI746_05550</name>
</gene>
<dbReference type="Gene3D" id="3.40.109.10">
    <property type="entry name" value="NADH Oxidase"/>
    <property type="match status" value="1"/>
</dbReference>